<evidence type="ECO:0000313" key="2">
    <source>
        <dbReference type="Proteomes" id="UP000237000"/>
    </source>
</evidence>
<dbReference type="InParanoid" id="A0A2P5CLY8"/>
<name>A0A2P5CLY8_TREOI</name>
<evidence type="ECO:0000313" key="1">
    <source>
        <dbReference type="EMBL" id="PON62054.1"/>
    </source>
</evidence>
<dbReference type="AlphaFoldDB" id="A0A2P5CLY8"/>
<dbReference type="Proteomes" id="UP000237000">
    <property type="component" value="Unassembled WGS sequence"/>
</dbReference>
<reference evidence="2" key="1">
    <citation type="submission" date="2016-06" db="EMBL/GenBank/DDBJ databases">
        <title>Parallel loss of symbiosis genes in relatives of nitrogen-fixing non-legume Parasponia.</title>
        <authorList>
            <person name="Van Velzen R."/>
            <person name="Holmer R."/>
            <person name="Bu F."/>
            <person name="Rutten L."/>
            <person name="Van Zeijl A."/>
            <person name="Liu W."/>
            <person name="Santuari L."/>
            <person name="Cao Q."/>
            <person name="Sharma T."/>
            <person name="Shen D."/>
            <person name="Roswanjaya Y."/>
            <person name="Wardhani T."/>
            <person name="Kalhor M.S."/>
            <person name="Jansen J."/>
            <person name="Van den Hoogen J."/>
            <person name="Gungor B."/>
            <person name="Hartog M."/>
            <person name="Hontelez J."/>
            <person name="Verver J."/>
            <person name="Yang W.-C."/>
            <person name="Schijlen E."/>
            <person name="Repin R."/>
            <person name="Schilthuizen M."/>
            <person name="Schranz E."/>
            <person name="Heidstra R."/>
            <person name="Miyata K."/>
            <person name="Fedorova E."/>
            <person name="Kohlen W."/>
            <person name="Bisseling T."/>
            <person name="Smit S."/>
            <person name="Geurts R."/>
        </authorList>
    </citation>
    <scope>NUCLEOTIDE SEQUENCE [LARGE SCALE GENOMIC DNA]</scope>
    <source>
        <strain evidence="2">cv. RG33-2</strain>
    </source>
</reference>
<accession>A0A2P5CLY8</accession>
<dbReference type="EMBL" id="JXTC01000351">
    <property type="protein sequence ID" value="PON62054.1"/>
    <property type="molecule type" value="Genomic_DNA"/>
</dbReference>
<comment type="caution">
    <text evidence="1">The sequence shown here is derived from an EMBL/GenBank/DDBJ whole genome shotgun (WGS) entry which is preliminary data.</text>
</comment>
<gene>
    <name evidence="1" type="ORF">TorRG33x02_280540</name>
</gene>
<organism evidence="1 2">
    <name type="scientific">Trema orientale</name>
    <name type="common">Charcoal tree</name>
    <name type="synonym">Celtis orientalis</name>
    <dbReference type="NCBI Taxonomy" id="63057"/>
    <lineage>
        <taxon>Eukaryota</taxon>
        <taxon>Viridiplantae</taxon>
        <taxon>Streptophyta</taxon>
        <taxon>Embryophyta</taxon>
        <taxon>Tracheophyta</taxon>
        <taxon>Spermatophyta</taxon>
        <taxon>Magnoliopsida</taxon>
        <taxon>eudicotyledons</taxon>
        <taxon>Gunneridae</taxon>
        <taxon>Pentapetalae</taxon>
        <taxon>rosids</taxon>
        <taxon>fabids</taxon>
        <taxon>Rosales</taxon>
        <taxon>Cannabaceae</taxon>
        <taxon>Trema</taxon>
    </lineage>
</organism>
<protein>
    <submittedName>
        <fullName evidence="1">Uncharacterized protein</fullName>
    </submittedName>
</protein>
<dbReference type="OrthoDB" id="10288169at2759"/>
<keyword evidence="2" id="KW-1185">Reference proteome</keyword>
<proteinExistence type="predicted"/>
<sequence length="75" mass="8812">MYSFKVAKAPREALQTELLQLNHARDMDNQRLTESNKTFATQTSRSECWKVQMFERFEVMYSKGIAYFANPIVKS</sequence>